<proteinExistence type="predicted"/>
<accession>A0A1G8I497</accession>
<organism evidence="1 2">
    <name type="scientific">Desulfosporosinus hippei DSM 8344</name>
    <dbReference type="NCBI Taxonomy" id="1121419"/>
    <lineage>
        <taxon>Bacteria</taxon>
        <taxon>Bacillati</taxon>
        <taxon>Bacillota</taxon>
        <taxon>Clostridia</taxon>
        <taxon>Eubacteriales</taxon>
        <taxon>Desulfitobacteriaceae</taxon>
        <taxon>Desulfosporosinus</taxon>
    </lineage>
</organism>
<keyword evidence="2" id="KW-1185">Reference proteome</keyword>
<dbReference type="EMBL" id="FNCP01000027">
    <property type="protein sequence ID" value="SDI13785.1"/>
    <property type="molecule type" value="Genomic_DNA"/>
</dbReference>
<dbReference type="STRING" id="1121419.SAMN05443529_12739"/>
<sequence>MHIGHNADDLDHESLAMRHLGEGILKERAGYLYEALNEYMVAGALDPDSEFIIEKLSELKRKMGL</sequence>
<dbReference type="AlphaFoldDB" id="A0A1G8I497"/>
<dbReference type="OrthoDB" id="1799138at2"/>
<gene>
    <name evidence="1" type="ORF">SAMN05443529_12739</name>
</gene>
<evidence type="ECO:0000313" key="2">
    <source>
        <dbReference type="Proteomes" id="UP000198656"/>
    </source>
</evidence>
<dbReference type="RefSeq" id="WP_092335192.1">
    <property type="nucleotide sequence ID" value="NZ_FNCP01000027.1"/>
</dbReference>
<evidence type="ECO:0000313" key="1">
    <source>
        <dbReference type="EMBL" id="SDI13785.1"/>
    </source>
</evidence>
<protein>
    <submittedName>
        <fullName evidence="1">Uncharacterized protein</fullName>
    </submittedName>
</protein>
<dbReference type="Proteomes" id="UP000198656">
    <property type="component" value="Unassembled WGS sequence"/>
</dbReference>
<name>A0A1G8I497_9FIRM</name>
<reference evidence="2" key="1">
    <citation type="submission" date="2016-10" db="EMBL/GenBank/DDBJ databases">
        <authorList>
            <person name="Varghese N."/>
            <person name="Submissions S."/>
        </authorList>
    </citation>
    <scope>NUCLEOTIDE SEQUENCE [LARGE SCALE GENOMIC DNA]</scope>
    <source>
        <strain evidence="2">DSM 8344</strain>
    </source>
</reference>